<evidence type="ECO:0000259" key="2">
    <source>
        <dbReference type="Pfam" id="PF12770"/>
    </source>
</evidence>
<evidence type="ECO:0000313" key="4">
    <source>
        <dbReference type="Proteomes" id="UP000054097"/>
    </source>
</evidence>
<evidence type="ECO:0000313" key="3">
    <source>
        <dbReference type="EMBL" id="KIM23614.1"/>
    </source>
</evidence>
<sequence>MSHNLPQSFRQFIKPIEAMGAFLTSIGGEDSEDDDLVCDKCEHEKKSKHHRRSSRQSGSGSGSKNDKVSALRDSVRLHKSHGSEVNNALRHAKLGRALHGRFELHGDPQDLDEAIAQLGTAMAILPAKHKHRNMYESNVGLLLCVRYEHTHAEKDLERANKYCRNSLTALEQTSDPNKEGAEMDKAWYRANLATALLHRYERHKAASDLEESLTLWKSAIASLPEGHPDKASYQSNLSAIYLARFQTTSNMDDLDRSINAIRSAIRGTPQDDMHWIVYKYMASSLYLKRYQKTQKVEDIDRAIEAGRAALTALPSKHRYASKYQAELATKLLSRFDLTADLADVNEAIDLSKDATVTFAYSAYPAERSTTPARRLVALSQALAKRFEKTDDMADLNDAIKHARQAATVADKSRSPERHLAHSSLSELIYMRFERLSNADDLDDSITHSTIAVDATPGSKSQKDREQLAEKLSTLSSHHLTRFEFQRGTGDLDAAVNYARTALDLKKAGDGDGPLSLLAHPAARYALALALFRRFEQGADMKDLEGALKNAQLAYDAVNKPVPTPSIASSRRLSISTSQTVTPSPEPDPRKILYQSLLSGVLCARYKRLGNREDIEAAIGHAEAILRATPPDHPLYEMYKSIHSYALRASPPQKQEPLSIEIPGDLISQVREQVETAKLAKDPKWGIHVLRLCNLMYARYEQKMDAREANGASESNKLAEDLDLEHALGDWRKVATSSLRTIPSPPSVRFRAALKWADVSCREGRYKSAVEAYKVAMSLAPRVSLARSRGALDEPSGASMEEGEENELLLNTFSLASDAAAAAIERGQLETAVEFIEQGRSLLWRDALGMPSEMDDLEKVNPELAQHLLEVLVELEQAVNGAGPLVSPVSPLIKSAMRPPWMSSGGDKMRNEGVDDKWKSIVGTVRASEAGFHNFLRPWTLDSMREEDAILPVGPVVLLNSSYLRCDAIILVSTSEPVLVPLTDVSKTDLEQLAARVVTGTRELGDGEATGFQFDKAVLEPVLKALWEKVVGPVIRKLEDVASGGGRNVGWVTTGAFTWLPIHAATLMGDNPHDKESAEDDGTIHSRVEYWSKYSNYYATTLQSLLRSPPHKATQSPSRVLVVSDQPSRRASLLGGIVTSTQALKSQLSPKHGDGESPEPRKIRIDSLEGPSAIPSAILDALHPHIAGDDDEEDIPSHSGADAIHFSCPTFCDALRPSSSSWRVAEGGVVRVNDLLNTWFFPQAFDGPTAPPEFVFSSTTSYRLEGPTRASGGEGRIRLPQELMSPEAALQFAGVRGVIGQLWNTKSEDATVVANHVYGTVVSTGLGEDRRIHVHPITGKILKADSKPGSRAPNASTAVWKTGGLEEGLSALRSAKVPLFRTVPFVRYGP</sequence>
<gene>
    <name evidence="3" type="ORF">M408DRAFT_27709</name>
</gene>
<dbReference type="OrthoDB" id="3233952at2759"/>
<feature type="region of interest" description="Disordered" evidence="1">
    <location>
        <begin position="1143"/>
        <end position="1162"/>
    </location>
</feature>
<feature type="compositionally biased region" description="Basic and acidic residues" evidence="1">
    <location>
        <begin position="1150"/>
        <end position="1162"/>
    </location>
</feature>
<keyword evidence="4" id="KW-1185">Reference proteome</keyword>
<dbReference type="STRING" id="933852.A0A0C3AUD5"/>
<dbReference type="EMBL" id="KN824334">
    <property type="protein sequence ID" value="KIM23614.1"/>
    <property type="molecule type" value="Genomic_DNA"/>
</dbReference>
<proteinExistence type="predicted"/>
<dbReference type="InterPro" id="IPR024983">
    <property type="entry name" value="CHAT_dom"/>
</dbReference>
<feature type="region of interest" description="Disordered" evidence="1">
    <location>
        <begin position="42"/>
        <end position="69"/>
    </location>
</feature>
<accession>A0A0C3AUD5</accession>
<reference evidence="4" key="2">
    <citation type="submission" date="2015-01" db="EMBL/GenBank/DDBJ databases">
        <title>Evolutionary Origins and Diversification of the Mycorrhizal Mutualists.</title>
        <authorList>
            <consortium name="DOE Joint Genome Institute"/>
            <consortium name="Mycorrhizal Genomics Consortium"/>
            <person name="Kohler A."/>
            <person name="Kuo A."/>
            <person name="Nagy L.G."/>
            <person name="Floudas D."/>
            <person name="Copeland A."/>
            <person name="Barry K.W."/>
            <person name="Cichocki N."/>
            <person name="Veneault-Fourrey C."/>
            <person name="LaButti K."/>
            <person name="Lindquist E.A."/>
            <person name="Lipzen A."/>
            <person name="Lundell T."/>
            <person name="Morin E."/>
            <person name="Murat C."/>
            <person name="Riley R."/>
            <person name="Ohm R."/>
            <person name="Sun H."/>
            <person name="Tunlid A."/>
            <person name="Henrissat B."/>
            <person name="Grigoriev I.V."/>
            <person name="Hibbett D.S."/>
            <person name="Martin F."/>
        </authorList>
    </citation>
    <scope>NUCLEOTIDE SEQUENCE [LARGE SCALE GENOMIC DNA]</scope>
    <source>
        <strain evidence="4">MAFF 305830</strain>
    </source>
</reference>
<dbReference type="InterPro" id="IPR011990">
    <property type="entry name" value="TPR-like_helical_dom_sf"/>
</dbReference>
<dbReference type="HOGENOM" id="CLU_001305_0_1_1"/>
<protein>
    <recommendedName>
        <fullName evidence="2">CHAT domain-containing protein</fullName>
    </recommendedName>
</protein>
<organism evidence="3 4">
    <name type="scientific">Serendipita vermifera MAFF 305830</name>
    <dbReference type="NCBI Taxonomy" id="933852"/>
    <lineage>
        <taxon>Eukaryota</taxon>
        <taxon>Fungi</taxon>
        <taxon>Dikarya</taxon>
        <taxon>Basidiomycota</taxon>
        <taxon>Agaricomycotina</taxon>
        <taxon>Agaricomycetes</taxon>
        <taxon>Sebacinales</taxon>
        <taxon>Serendipitaceae</taxon>
        <taxon>Serendipita</taxon>
    </lineage>
</organism>
<evidence type="ECO:0000256" key="1">
    <source>
        <dbReference type="SAM" id="MobiDB-lite"/>
    </source>
</evidence>
<dbReference type="Gene3D" id="1.25.40.10">
    <property type="entry name" value="Tetratricopeptide repeat domain"/>
    <property type="match status" value="2"/>
</dbReference>
<name>A0A0C3AUD5_SERVB</name>
<dbReference type="Proteomes" id="UP000054097">
    <property type="component" value="Unassembled WGS sequence"/>
</dbReference>
<feature type="region of interest" description="Disordered" evidence="1">
    <location>
        <begin position="565"/>
        <end position="587"/>
    </location>
</feature>
<feature type="compositionally biased region" description="Polar residues" evidence="1">
    <location>
        <begin position="565"/>
        <end position="582"/>
    </location>
</feature>
<feature type="domain" description="CHAT" evidence="2">
    <location>
        <begin position="1020"/>
        <end position="1317"/>
    </location>
</feature>
<reference evidence="3 4" key="1">
    <citation type="submission" date="2014-04" db="EMBL/GenBank/DDBJ databases">
        <authorList>
            <consortium name="DOE Joint Genome Institute"/>
            <person name="Kuo A."/>
            <person name="Zuccaro A."/>
            <person name="Kohler A."/>
            <person name="Nagy L.G."/>
            <person name="Floudas D."/>
            <person name="Copeland A."/>
            <person name="Barry K.W."/>
            <person name="Cichocki N."/>
            <person name="Veneault-Fourrey C."/>
            <person name="LaButti K."/>
            <person name="Lindquist E.A."/>
            <person name="Lipzen A."/>
            <person name="Lundell T."/>
            <person name="Morin E."/>
            <person name="Murat C."/>
            <person name="Sun H."/>
            <person name="Tunlid A."/>
            <person name="Henrissat B."/>
            <person name="Grigoriev I.V."/>
            <person name="Hibbett D.S."/>
            <person name="Martin F."/>
            <person name="Nordberg H.P."/>
            <person name="Cantor M.N."/>
            <person name="Hua S.X."/>
        </authorList>
    </citation>
    <scope>NUCLEOTIDE SEQUENCE [LARGE SCALE GENOMIC DNA]</scope>
    <source>
        <strain evidence="3 4">MAFF 305830</strain>
    </source>
</reference>
<dbReference type="Pfam" id="PF12770">
    <property type="entry name" value="CHAT"/>
    <property type="match status" value="1"/>
</dbReference>